<protein>
    <submittedName>
        <fullName evidence="14">Ion transporter</fullName>
    </submittedName>
</protein>
<gene>
    <name evidence="14" type="ORF">F8C82_03680</name>
</gene>
<dbReference type="RefSeq" id="WP_151692097.1">
    <property type="nucleotide sequence ID" value="NZ_BMGX01000002.1"/>
</dbReference>
<comment type="caution">
    <text evidence="14">The sequence shown here is derived from an EMBL/GenBank/DDBJ whole genome shotgun (WGS) entry which is preliminary data.</text>
</comment>
<proteinExistence type="predicted"/>
<dbReference type="InterPro" id="IPR028325">
    <property type="entry name" value="VG_K_chnl"/>
</dbReference>
<keyword evidence="6" id="KW-0851">Voltage-gated channel</keyword>
<evidence type="ECO:0000256" key="5">
    <source>
        <dbReference type="ARBA" id="ARBA00022826"/>
    </source>
</evidence>
<feature type="transmembrane region" description="Helical" evidence="12">
    <location>
        <begin position="51"/>
        <end position="70"/>
    </location>
</feature>
<dbReference type="Proteomes" id="UP000484164">
    <property type="component" value="Unassembled WGS sequence"/>
</dbReference>
<evidence type="ECO:0000256" key="12">
    <source>
        <dbReference type="SAM" id="Phobius"/>
    </source>
</evidence>
<evidence type="ECO:0000259" key="13">
    <source>
        <dbReference type="Pfam" id="PF00520"/>
    </source>
</evidence>
<evidence type="ECO:0000313" key="14">
    <source>
        <dbReference type="EMBL" id="KAB2817510.1"/>
    </source>
</evidence>
<keyword evidence="9" id="KW-0406">Ion transport</keyword>
<dbReference type="OrthoDB" id="9799090at2"/>
<sequence>MTTKQRLERIIFESDTPAGKAFDVILIWAIVFSILIVLFDSVDTLHAKYGELFFILEWVFTILFSIEYLLRVFISIRPRKYTLSFLGIIDLISIIPTYLSLVIAGSQYLVVIRGLRILRVFRVLKLYHYSRDGIVMMRALINSSRKISVFILSILVIVTIMGSLMYVIEGAESGFKDIPNSIYWAIVTLSTVGYGDISPVTPLGKMLASVIMLLGYGIIAVPTGIVTSEFVSARKEETESRACTNCGASVHQVDAEHCYKCGVKLNQPKSQ</sequence>
<keyword evidence="15" id="KW-1185">Reference proteome</keyword>
<evidence type="ECO:0000256" key="7">
    <source>
        <dbReference type="ARBA" id="ARBA00022958"/>
    </source>
</evidence>
<evidence type="ECO:0000256" key="10">
    <source>
        <dbReference type="ARBA" id="ARBA00023136"/>
    </source>
</evidence>
<evidence type="ECO:0000256" key="1">
    <source>
        <dbReference type="ARBA" id="ARBA00004141"/>
    </source>
</evidence>
<reference evidence="14 15" key="1">
    <citation type="submission" date="2019-10" db="EMBL/GenBank/DDBJ databases">
        <title>Genome sequence of Phaeocystidibacter marisrubri JCM30614 (type strain).</title>
        <authorList>
            <person name="Bowman J.P."/>
        </authorList>
    </citation>
    <scope>NUCLEOTIDE SEQUENCE [LARGE SCALE GENOMIC DNA]</scope>
    <source>
        <strain evidence="14 15">JCM 30614</strain>
    </source>
</reference>
<keyword evidence="7" id="KW-0630">Potassium</keyword>
<keyword evidence="10 12" id="KW-0472">Membrane</keyword>
<evidence type="ECO:0000256" key="2">
    <source>
        <dbReference type="ARBA" id="ARBA00022448"/>
    </source>
</evidence>
<keyword evidence="4 12" id="KW-0812">Transmembrane</keyword>
<dbReference type="PANTHER" id="PTHR11537">
    <property type="entry name" value="VOLTAGE-GATED POTASSIUM CHANNEL"/>
    <property type="match status" value="1"/>
</dbReference>
<organism evidence="14 15">
    <name type="scientific">Phaeocystidibacter marisrubri</name>
    <dbReference type="NCBI Taxonomy" id="1577780"/>
    <lineage>
        <taxon>Bacteria</taxon>
        <taxon>Pseudomonadati</taxon>
        <taxon>Bacteroidota</taxon>
        <taxon>Flavobacteriia</taxon>
        <taxon>Flavobacteriales</taxon>
        <taxon>Phaeocystidibacteraceae</taxon>
        <taxon>Phaeocystidibacter</taxon>
    </lineage>
</organism>
<keyword evidence="3" id="KW-0633">Potassium transport</keyword>
<feature type="transmembrane region" description="Helical" evidence="12">
    <location>
        <begin position="206"/>
        <end position="226"/>
    </location>
</feature>
<dbReference type="PANTHER" id="PTHR11537:SF254">
    <property type="entry name" value="POTASSIUM VOLTAGE-GATED CHANNEL PROTEIN SHAB"/>
    <property type="match status" value="1"/>
</dbReference>
<evidence type="ECO:0000256" key="4">
    <source>
        <dbReference type="ARBA" id="ARBA00022692"/>
    </source>
</evidence>
<keyword evidence="5" id="KW-0631">Potassium channel</keyword>
<dbReference type="InterPro" id="IPR027359">
    <property type="entry name" value="Volt_channel_dom_sf"/>
</dbReference>
<name>A0A6L3ZK42_9FLAO</name>
<evidence type="ECO:0000256" key="9">
    <source>
        <dbReference type="ARBA" id="ARBA00023065"/>
    </source>
</evidence>
<comment type="subcellular location">
    <subcellularLocation>
        <location evidence="1">Membrane</location>
        <topology evidence="1">Multi-pass membrane protein</topology>
    </subcellularLocation>
</comment>
<feature type="transmembrane region" description="Helical" evidence="12">
    <location>
        <begin position="82"/>
        <end position="104"/>
    </location>
</feature>
<dbReference type="GO" id="GO:0005249">
    <property type="term" value="F:voltage-gated potassium channel activity"/>
    <property type="evidence" value="ECO:0007669"/>
    <property type="project" value="InterPro"/>
</dbReference>
<feature type="transmembrane region" description="Helical" evidence="12">
    <location>
        <begin position="21"/>
        <end position="39"/>
    </location>
</feature>
<keyword evidence="8 12" id="KW-1133">Transmembrane helix</keyword>
<evidence type="ECO:0000313" key="15">
    <source>
        <dbReference type="Proteomes" id="UP000484164"/>
    </source>
</evidence>
<evidence type="ECO:0000256" key="11">
    <source>
        <dbReference type="ARBA" id="ARBA00023303"/>
    </source>
</evidence>
<feature type="transmembrane region" description="Helical" evidence="12">
    <location>
        <begin position="147"/>
        <end position="168"/>
    </location>
</feature>
<feature type="domain" description="Ion transport" evidence="13">
    <location>
        <begin position="20"/>
        <end position="237"/>
    </location>
</feature>
<evidence type="ECO:0000256" key="6">
    <source>
        <dbReference type="ARBA" id="ARBA00022882"/>
    </source>
</evidence>
<accession>A0A6L3ZK42</accession>
<dbReference type="InterPro" id="IPR005821">
    <property type="entry name" value="Ion_trans_dom"/>
</dbReference>
<evidence type="ECO:0000256" key="3">
    <source>
        <dbReference type="ARBA" id="ARBA00022538"/>
    </source>
</evidence>
<dbReference type="Gene3D" id="1.20.120.350">
    <property type="entry name" value="Voltage-gated potassium channels. Chain C"/>
    <property type="match status" value="1"/>
</dbReference>
<dbReference type="AlphaFoldDB" id="A0A6L3ZK42"/>
<keyword evidence="2" id="KW-0813">Transport</keyword>
<dbReference type="Pfam" id="PF00520">
    <property type="entry name" value="Ion_trans"/>
    <property type="match status" value="1"/>
</dbReference>
<evidence type="ECO:0000256" key="8">
    <source>
        <dbReference type="ARBA" id="ARBA00022989"/>
    </source>
</evidence>
<dbReference type="Gene3D" id="1.10.287.70">
    <property type="match status" value="1"/>
</dbReference>
<dbReference type="SUPFAM" id="SSF81324">
    <property type="entry name" value="Voltage-gated potassium channels"/>
    <property type="match status" value="1"/>
</dbReference>
<dbReference type="GO" id="GO:0008076">
    <property type="term" value="C:voltage-gated potassium channel complex"/>
    <property type="evidence" value="ECO:0007669"/>
    <property type="project" value="InterPro"/>
</dbReference>
<dbReference type="PRINTS" id="PR00169">
    <property type="entry name" value="KCHANNEL"/>
</dbReference>
<dbReference type="EMBL" id="WBVQ01000001">
    <property type="protein sequence ID" value="KAB2817510.1"/>
    <property type="molecule type" value="Genomic_DNA"/>
</dbReference>
<dbReference type="GO" id="GO:0001508">
    <property type="term" value="P:action potential"/>
    <property type="evidence" value="ECO:0007669"/>
    <property type="project" value="TreeGrafter"/>
</dbReference>
<keyword evidence="11" id="KW-0407">Ion channel</keyword>